<proteinExistence type="inferred from homology"/>
<evidence type="ECO:0000256" key="4">
    <source>
        <dbReference type="ARBA" id="ARBA00022807"/>
    </source>
</evidence>
<feature type="transmembrane region" description="Helical" evidence="6">
    <location>
        <begin position="141"/>
        <end position="159"/>
    </location>
</feature>
<evidence type="ECO:0000256" key="1">
    <source>
        <dbReference type="ARBA" id="ARBA00005234"/>
    </source>
</evidence>
<sequence length="277" mass="32429">MGKKKQPTKTTPIIHLDSSSAEDDADQPSSHGTEALNTRSKKITKNRTEEIAPCALKKTIPRRGRSNRGSTRNNANSEVNEKLGSKTFDCYMENLWSSFSEEKRKSFTYLECYWFCMYREASYRENVLQWIKRKQIFLKKYVIVPIVCWYISFFAISLTREAFSLFAIRNSTQNVVAGFTRDGGTKTFVWDIYRTEGRPETKQMVSKIPLLVPKVPQQKNDVDCGKFVLYFIKLFMQDAPENFNMEDYPYFMDSTWFTLEGVENFWEKLESLKIDLE</sequence>
<dbReference type="EMBL" id="JAKUCV010003929">
    <property type="protein sequence ID" value="KAJ4837129.1"/>
    <property type="molecule type" value="Genomic_DNA"/>
</dbReference>
<comment type="caution">
    <text evidence="8">The sequence shown here is derived from an EMBL/GenBank/DDBJ whole genome shotgun (WGS) entry which is preliminary data.</text>
</comment>
<keyword evidence="6" id="KW-1133">Transmembrane helix</keyword>
<keyword evidence="6" id="KW-0472">Membrane</keyword>
<keyword evidence="2" id="KW-0645">Protease</keyword>
<reference evidence="8" key="1">
    <citation type="submission" date="2022-02" db="EMBL/GenBank/DDBJ databases">
        <authorList>
            <person name="Henning P.M."/>
            <person name="McCubbin A.G."/>
            <person name="Shore J.S."/>
        </authorList>
    </citation>
    <scope>NUCLEOTIDE SEQUENCE</scope>
    <source>
        <strain evidence="8">F60SS</strain>
        <tissue evidence="8">Leaves</tissue>
    </source>
</reference>
<evidence type="ECO:0000313" key="9">
    <source>
        <dbReference type="Proteomes" id="UP001141552"/>
    </source>
</evidence>
<organism evidence="8 9">
    <name type="scientific">Turnera subulata</name>
    <dbReference type="NCBI Taxonomy" id="218843"/>
    <lineage>
        <taxon>Eukaryota</taxon>
        <taxon>Viridiplantae</taxon>
        <taxon>Streptophyta</taxon>
        <taxon>Embryophyta</taxon>
        <taxon>Tracheophyta</taxon>
        <taxon>Spermatophyta</taxon>
        <taxon>Magnoliopsida</taxon>
        <taxon>eudicotyledons</taxon>
        <taxon>Gunneridae</taxon>
        <taxon>Pentapetalae</taxon>
        <taxon>rosids</taxon>
        <taxon>fabids</taxon>
        <taxon>Malpighiales</taxon>
        <taxon>Passifloraceae</taxon>
        <taxon>Turnera</taxon>
    </lineage>
</organism>
<dbReference type="OrthoDB" id="1939479at2759"/>
<dbReference type="GO" id="GO:0006508">
    <property type="term" value="P:proteolysis"/>
    <property type="evidence" value="ECO:0007669"/>
    <property type="project" value="UniProtKB-KW"/>
</dbReference>
<comment type="similarity">
    <text evidence="1">Belongs to the peptidase C48 family.</text>
</comment>
<feature type="compositionally biased region" description="Polar residues" evidence="5">
    <location>
        <begin position="27"/>
        <end position="38"/>
    </location>
</feature>
<dbReference type="Proteomes" id="UP001141552">
    <property type="component" value="Unassembled WGS sequence"/>
</dbReference>
<evidence type="ECO:0000313" key="8">
    <source>
        <dbReference type="EMBL" id="KAJ4837129.1"/>
    </source>
</evidence>
<dbReference type="PANTHER" id="PTHR46915:SF6">
    <property type="entry name" value="CYSTEINE PROTEINASES SUPERFAMILY PROTEIN"/>
    <property type="match status" value="1"/>
</dbReference>
<accession>A0A9Q0FUQ8</accession>
<dbReference type="Pfam" id="PF02902">
    <property type="entry name" value="Peptidase_C48"/>
    <property type="match status" value="1"/>
</dbReference>
<feature type="domain" description="Ubiquitin-like protease family profile" evidence="7">
    <location>
        <begin position="41"/>
        <end position="235"/>
    </location>
</feature>
<dbReference type="GO" id="GO:0016926">
    <property type="term" value="P:protein desumoylation"/>
    <property type="evidence" value="ECO:0007669"/>
    <property type="project" value="UniProtKB-ARBA"/>
</dbReference>
<dbReference type="InterPro" id="IPR003653">
    <property type="entry name" value="Peptidase_C48_C"/>
</dbReference>
<evidence type="ECO:0000256" key="2">
    <source>
        <dbReference type="ARBA" id="ARBA00022670"/>
    </source>
</evidence>
<evidence type="ECO:0000256" key="5">
    <source>
        <dbReference type="SAM" id="MobiDB-lite"/>
    </source>
</evidence>
<dbReference type="SUPFAM" id="SSF54001">
    <property type="entry name" value="Cysteine proteinases"/>
    <property type="match status" value="1"/>
</dbReference>
<dbReference type="InterPro" id="IPR038765">
    <property type="entry name" value="Papain-like_cys_pep_sf"/>
</dbReference>
<keyword evidence="3" id="KW-0378">Hydrolase</keyword>
<evidence type="ECO:0000256" key="3">
    <source>
        <dbReference type="ARBA" id="ARBA00022801"/>
    </source>
</evidence>
<dbReference type="PROSITE" id="PS50600">
    <property type="entry name" value="ULP_PROTEASE"/>
    <property type="match status" value="1"/>
</dbReference>
<keyword evidence="4" id="KW-0788">Thiol protease</keyword>
<feature type="region of interest" description="Disordered" evidence="5">
    <location>
        <begin position="1"/>
        <end position="46"/>
    </location>
</feature>
<dbReference type="Gene3D" id="3.40.395.10">
    <property type="entry name" value="Adenoviral Proteinase, Chain A"/>
    <property type="match status" value="1"/>
</dbReference>
<protein>
    <recommendedName>
        <fullName evidence="7">Ubiquitin-like protease family profile domain-containing protein</fullName>
    </recommendedName>
</protein>
<keyword evidence="6" id="KW-0812">Transmembrane</keyword>
<dbReference type="PANTHER" id="PTHR46915">
    <property type="entry name" value="UBIQUITIN-LIKE PROTEASE 4-RELATED"/>
    <property type="match status" value="1"/>
</dbReference>
<reference evidence="8" key="2">
    <citation type="journal article" date="2023" name="Plants (Basel)">
        <title>Annotation of the Turnera subulata (Passifloraceae) Draft Genome Reveals the S-Locus Evolved after the Divergence of Turneroideae from Passifloroideae in a Stepwise Manner.</title>
        <authorList>
            <person name="Henning P.M."/>
            <person name="Roalson E.H."/>
            <person name="Mir W."/>
            <person name="McCubbin A.G."/>
            <person name="Shore J.S."/>
        </authorList>
    </citation>
    <scope>NUCLEOTIDE SEQUENCE</scope>
    <source>
        <strain evidence="8">F60SS</strain>
    </source>
</reference>
<dbReference type="GO" id="GO:0008234">
    <property type="term" value="F:cysteine-type peptidase activity"/>
    <property type="evidence" value="ECO:0007669"/>
    <property type="project" value="UniProtKB-KW"/>
</dbReference>
<keyword evidence="9" id="KW-1185">Reference proteome</keyword>
<gene>
    <name evidence="8" type="ORF">Tsubulata_030658</name>
</gene>
<evidence type="ECO:0000256" key="6">
    <source>
        <dbReference type="SAM" id="Phobius"/>
    </source>
</evidence>
<dbReference type="AlphaFoldDB" id="A0A9Q0FUQ8"/>
<name>A0A9Q0FUQ8_9ROSI</name>
<evidence type="ECO:0000259" key="7">
    <source>
        <dbReference type="PROSITE" id="PS50600"/>
    </source>
</evidence>